<accession>A0AAV3R1K4</accession>
<dbReference type="EMBL" id="BAABME010007141">
    <property type="protein sequence ID" value="GAA0170204.1"/>
    <property type="molecule type" value="Genomic_DNA"/>
</dbReference>
<dbReference type="SUPFAM" id="SSF57756">
    <property type="entry name" value="Retrovirus zinc finger-like domains"/>
    <property type="match status" value="1"/>
</dbReference>
<reference evidence="3 4" key="1">
    <citation type="submission" date="2024-01" db="EMBL/GenBank/DDBJ databases">
        <title>The complete chloroplast genome sequence of Lithospermum erythrorhizon: insights into the phylogenetic relationship among Boraginaceae species and the maternal lineages of purple gromwells.</title>
        <authorList>
            <person name="Okada T."/>
            <person name="Watanabe K."/>
        </authorList>
    </citation>
    <scope>NUCLEOTIDE SEQUENCE [LARGE SCALE GENOMIC DNA]</scope>
</reference>
<dbReference type="GO" id="GO:0008270">
    <property type="term" value="F:zinc ion binding"/>
    <property type="evidence" value="ECO:0007669"/>
    <property type="project" value="UniProtKB-KW"/>
</dbReference>
<dbReference type="InterPro" id="IPR025724">
    <property type="entry name" value="GAG-pre-integrase_dom"/>
</dbReference>
<dbReference type="Pfam" id="PF22936">
    <property type="entry name" value="Pol_BBD"/>
    <property type="match status" value="1"/>
</dbReference>
<proteinExistence type="predicted"/>
<dbReference type="Proteomes" id="UP001454036">
    <property type="component" value="Unassembled WGS sequence"/>
</dbReference>
<dbReference type="InterPro" id="IPR057670">
    <property type="entry name" value="SH3_retrovirus"/>
</dbReference>
<keyword evidence="1" id="KW-0862">Zinc</keyword>
<keyword evidence="4" id="KW-1185">Reference proteome</keyword>
<dbReference type="Pfam" id="PF25597">
    <property type="entry name" value="SH3_retrovirus"/>
    <property type="match status" value="1"/>
</dbReference>
<keyword evidence="1" id="KW-0863">Zinc-finger</keyword>
<dbReference type="Pfam" id="PF13976">
    <property type="entry name" value="gag_pre-integrs"/>
    <property type="match status" value="1"/>
</dbReference>
<protein>
    <recommendedName>
        <fullName evidence="2">CCHC-type domain-containing protein</fullName>
    </recommendedName>
</protein>
<evidence type="ECO:0000313" key="3">
    <source>
        <dbReference type="EMBL" id="GAA0170204.1"/>
    </source>
</evidence>
<gene>
    <name evidence="3" type="ORF">LIER_24514</name>
</gene>
<evidence type="ECO:0000313" key="4">
    <source>
        <dbReference type="Proteomes" id="UP001454036"/>
    </source>
</evidence>
<keyword evidence="1" id="KW-0479">Metal-binding</keyword>
<evidence type="ECO:0000256" key="1">
    <source>
        <dbReference type="PROSITE-ProRule" id="PRU00047"/>
    </source>
</evidence>
<dbReference type="GO" id="GO:0003676">
    <property type="term" value="F:nucleic acid binding"/>
    <property type="evidence" value="ECO:0007669"/>
    <property type="project" value="InterPro"/>
</dbReference>
<feature type="domain" description="CCHC-type" evidence="2">
    <location>
        <begin position="61"/>
        <end position="75"/>
    </location>
</feature>
<organism evidence="3 4">
    <name type="scientific">Lithospermum erythrorhizon</name>
    <name type="common">Purple gromwell</name>
    <name type="synonym">Lithospermum officinale var. erythrorhizon</name>
    <dbReference type="NCBI Taxonomy" id="34254"/>
    <lineage>
        <taxon>Eukaryota</taxon>
        <taxon>Viridiplantae</taxon>
        <taxon>Streptophyta</taxon>
        <taxon>Embryophyta</taxon>
        <taxon>Tracheophyta</taxon>
        <taxon>Spermatophyta</taxon>
        <taxon>Magnoliopsida</taxon>
        <taxon>eudicotyledons</taxon>
        <taxon>Gunneridae</taxon>
        <taxon>Pentapetalae</taxon>
        <taxon>asterids</taxon>
        <taxon>lamiids</taxon>
        <taxon>Boraginales</taxon>
        <taxon>Boraginaceae</taxon>
        <taxon>Boraginoideae</taxon>
        <taxon>Lithospermeae</taxon>
        <taxon>Lithospermum</taxon>
    </lineage>
</organism>
<name>A0AAV3R1K4_LITER</name>
<dbReference type="AlphaFoldDB" id="A0AAV3R1K4"/>
<dbReference type="InterPro" id="IPR001878">
    <property type="entry name" value="Znf_CCHC"/>
</dbReference>
<dbReference type="InterPro" id="IPR054722">
    <property type="entry name" value="PolX-like_BBD"/>
</dbReference>
<comment type="caution">
    <text evidence="3">The sequence shown here is derived from an EMBL/GenBank/DDBJ whole genome shotgun (WGS) entry which is preliminary data.</text>
</comment>
<evidence type="ECO:0000259" key="2">
    <source>
        <dbReference type="PROSITE" id="PS50158"/>
    </source>
</evidence>
<dbReference type="InterPro" id="IPR036875">
    <property type="entry name" value="Znf_CCHC_sf"/>
</dbReference>
<dbReference type="PROSITE" id="PS50158">
    <property type="entry name" value="ZF_CCHC"/>
    <property type="match status" value="1"/>
</dbReference>
<sequence length="322" mass="36194">MMNSSTTVLDEILLQGKRNGDNTRVGFSGGKLKKQTTSLASIFVAVGSQSHQDHKKRYNWRCYHCRKKGHIAPYCYKIYGEVEANMLKPKCNGDCSKHMIGNKAHLTNIEDVKTHYVIFGGGEKGKIIGKGSLNVAGLPNLEDVVLVEGLTANLISISQLCDNGMKVAFNKETCSVNNESDNLIMQGSRLTDNCYLWTPPQKALSSRVQGDVDLWHKRLGHTNYRNIQQLITKNVVRGLPPFVVESIAGRMYVFVCVDDFSREPRQKFNVRSDEGIFLEYSRSSRALRVYNKWTVMESINVKVVDEEISTTEEEDVPLAVNP</sequence>